<comment type="caution">
    <text evidence="1">The sequence shown here is derived from an EMBL/GenBank/DDBJ whole genome shotgun (WGS) entry which is preliminary data.</text>
</comment>
<evidence type="ECO:0000313" key="1">
    <source>
        <dbReference type="EMBL" id="PON76867.1"/>
    </source>
</evidence>
<reference evidence="2" key="1">
    <citation type="submission" date="2016-06" db="EMBL/GenBank/DDBJ databases">
        <title>Parallel loss of symbiosis genes in relatives of nitrogen-fixing non-legume Parasponia.</title>
        <authorList>
            <person name="Van Velzen R."/>
            <person name="Holmer R."/>
            <person name="Bu F."/>
            <person name="Rutten L."/>
            <person name="Van Zeijl A."/>
            <person name="Liu W."/>
            <person name="Santuari L."/>
            <person name="Cao Q."/>
            <person name="Sharma T."/>
            <person name="Shen D."/>
            <person name="Roswanjaya Y."/>
            <person name="Wardhani T."/>
            <person name="Kalhor M.S."/>
            <person name="Jansen J."/>
            <person name="Van den Hoogen J."/>
            <person name="Gungor B."/>
            <person name="Hartog M."/>
            <person name="Hontelez J."/>
            <person name="Verver J."/>
            <person name="Yang W.-C."/>
            <person name="Schijlen E."/>
            <person name="Repin R."/>
            <person name="Schilthuizen M."/>
            <person name="Schranz E."/>
            <person name="Heidstra R."/>
            <person name="Miyata K."/>
            <person name="Fedorova E."/>
            <person name="Kohlen W."/>
            <person name="Bisseling T."/>
            <person name="Smit S."/>
            <person name="Geurts R."/>
        </authorList>
    </citation>
    <scope>NUCLEOTIDE SEQUENCE [LARGE SCALE GENOMIC DNA]</scope>
    <source>
        <strain evidence="2">cv. WU1-14</strain>
    </source>
</reference>
<protein>
    <submittedName>
        <fullName evidence="1">Uncharacterized protein</fullName>
    </submittedName>
</protein>
<dbReference type="Proteomes" id="UP000237105">
    <property type="component" value="Unassembled WGS sequence"/>
</dbReference>
<gene>
    <name evidence="1" type="ORF">PanWU01x14_031870</name>
</gene>
<dbReference type="EMBL" id="JXTB01000016">
    <property type="protein sequence ID" value="PON76867.1"/>
    <property type="molecule type" value="Genomic_DNA"/>
</dbReference>
<keyword evidence="2" id="KW-1185">Reference proteome</keyword>
<evidence type="ECO:0000313" key="2">
    <source>
        <dbReference type="Proteomes" id="UP000237105"/>
    </source>
</evidence>
<organism evidence="1 2">
    <name type="scientific">Parasponia andersonii</name>
    <name type="common">Sponia andersonii</name>
    <dbReference type="NCBI Taxonomy" id="3476"/>
    <lineage>
        <taxon>Eukaryota</taxon>
        <taxon>Viridiplantae</taxon>
        <taxon>Streptophyta</taxon>
        <taxon>Embryophyta</taxon>
        <taxon>Tracheophyta</taxon>
        <taxon>Spermatophyta</taxon>
        <taxon>Magnoliopsida</taxon>
        <taxon>eudicotyledons</taxon>
        <taxon>Gunneridae</taxon>
        <taxon>Pentapetalae</taxon>
        <taxon>rosids</taxon>
        <taxon>fabids</taxon>
        <taxon>Rosales</taxon>
        <taxon>Cannabaceae</taxon>
        <taxon>Parasponia</taxon>
    </lineage>
</organism>
<accession>A0A2P5DUD6</accession>
<name>A0A2P5DUD6_PARAD</name>
<proteinExistence type="predicted"/>
<sequence>ERLPRVGIVVNVNPTHRGYIWTIECGLPNEDTRPLMSGDYNVLSLTSDIFWEDHEYLPSKQKKLPRTGIVVNVDPVYRNYMWAIKYELLSEDARHLTGRDYNIPNPTSDMF</sequence>
<feature type="non-terminal residue" evidence="1">
    <location>
        <position position="1"/>
    </location>
</feature>
<dbReference type="AlphaFoldDB" id="A0A2P5DUD6"/>